<evidence type="ECO:0000256" key="10">
    <source>
        <dbReference type="PIRSR" id="PIRSR001589-3"/>
    </source>
</evidence>
<keyword evidence="8" id="KW-0028">Amino-acid biosynthesis</keyword>
<keyword evidence="5 9" id="KW-0067">ATP-binding</keyword>
<dbReference type="PATRIC" id="fig|1727163.4.peg.2939"/>
<accession>A0A142ER04</accession>
<evidence type="ECO:0000256" key="9">
    <source>
        <dbReference type="PIRSR" id="PIRSR001589-2"/>
    </source>
</evidence>
<evidence type="ECO:0000313" key="13">
    <source>
        <dbReference type="Proteomes" id="UP000073816"/>
    </source>
</evidence>
<dbReference type="CDD" id="cd00712">
    <property type="entry name" value="AsnB"/>
    <property type="match status" value="1"/>
</dbReference>
<dbReference type="PANTHER" id="PTHR43284">
    <property type="entry name" value="ASPARAGINE SYNTHETASE (GLUTAMINE-HYDROLYZING)"/>
    <property type="match status" value="1"/>
</dbReference>
<name>A0A142ER04_9BACT</name>
<feature type="active site" description="For GATase activity" evidence="8">
    <location>
        <position position="2"/>
    </location>
</feature>
<dbReference type="InterPro" id="IPR033738">
    <property type="entry name" value="AsnB_N"/>
</dbReference>
<dbReference type="InterPro" id="IPR001962">
    <property type="entry name" value="Asn_synthase"/>
</dbReference>
<dbReference type="SUPFAM" id="SSF56235">
    <property type="entry name" value="N-terminal nucleophile aminohydrolases (Ntn hydrolases)"/>
    <property type="match status" value="1"/>
</dbReference>
<dbReference type="InterPro" id="IPR014729">
    <property type="entry name" value="Rossmann-like_a/b/a_fold"/>
</dbReference>
<dbReference type="Proteomes" id="UP000073816">
    <property type="component" value="Chromosome"/>
</dbReference>
<feature type="binding site" evidence="9">
    <location>
        <position position="100"/>
    </location>
    <ligand>
        <name>L-glutamine</name>
        <dbReference type="ChEBI" id="CHEBI:58359"/>
    </ligand>
</feature>
<comment type="similarity">
    <text evidence="2">Belongs to the asparagine synthetase family.</text>
</comment>
<evidence type="ECO:0000313" key="12">
    <source>
        <dbReference type="EMBL" id="AMQ57559.1"/>
    </source>
</evidence>
<dbReference type="Pfam" id="PF00733">
    <property type="entry name" value="Asn_synthase"/>
    <property type="match status" value="1"/>
</dbReference>
<keyword evidence="8" id="KW-0061">Asparagine biosynthesis</keyword>
<comment type="pathway">
    <text evidence="1">Amino-acid biosynthesis; L-asparagine biosynthesis; L-asparagine from L-aspartate (L-Gln route): step 1/1.</text>
</comment>
<reference evidence="12 13" key="2">
    <citation type="journal article" date="2016" name="Genome Announc.">
        <title>Complete Genome Sequence of Algoriphagus sp. Strain M8-2, Isolated from a Brackish Lake.</title>
        <authorList>
            <person name="Muraguchi Y."/>
            <person name="Kushimoto K."/>
            <person name="Ohtsubo Y."/>
            <person name="Suzuki T."/>
            <person name="Dohra H."/>
            <person name="Kimbara K."/>
            <person name="Shintani M."/>
        </authorList>
    </citation>
    <scope>NUCLEOTIDE SEQUENCE [LARGE SCALE GENOMIC DNA]</scope>
    <source>
        <strain evidence="12 13">M8-2</strain>
    </source>
</reference>
<dbReference type="STRING" id="1727163.AO498_14005"/>
<dbReference type="OrthoDB" id="9763290at2"/>
<protein>
    <recommendedName>
        <fullName evidence="3">asparagine synthase (glutamine-hydrolyzing)</fullName>
        <ecNumber evidence="3">6.3.5.4</ecNumber>
    </recommendedName>
</protein>
<feature type="domain" description="Glutamine amidotransferase type-2" evidence="11">
    <location>
        <begin position="2"/>
        <end position="212"/>
    </location>
</feature>
<dbReference type="Gene3D" id="3.60.20.10">
    <property type="entry name" value="Glutamine Phosphoribosylpyrophosphate, subunit 1, domain 1"/>
    <property type="match status" value="1"/>
</dbReference>
<proteinExistence type="inferred from homology"/>
<evidence type="ECO:0000256" key="5">
    <source>
        <dbReference type="ARBA" id="ARBA00022840"/>
    </source>
</evidence>
<dbReference type="GO" id="GO:0004066">
    <property type="term" value="F:asparagine synthase (glutamine-hydrolyzing) activity"/>
    <property type="evidence" value="ECO:0007669"/>
    <property type="project" value="UniProtKB-EC"/>
</dbReference>
<keyword evidence="4 9" id="KW-0547">Nucleotide-binding</keyword>
<organism evidence="12 13">
    <name type="scientific">Algoriphagus sanaruensis</name>
    <dbReference type="NCBI Taxonomy" id="1727163"/>
    <lineage>
        <taxon>Bacteria</taxon>
        <taxon>Pseudomonadati</taxon>
        <taxon>Bacteroidota</taxon>
        <taxon>Cytophagia</taxon>
        <taxon>Cytophagales</taxon>
        <taxon>Cyclobacteriaceae</taxon>
        <taxon>Algoriphagus</taxon>
    </lineage>
</organism>
<dbReference type="RefSeq" id="WP_067548963.1">
    <property type="nucleotide sequence ID" value="NZ_CP012836.1"/>
</dbReference>
<dbReference type="InterPro" id="IPR029055">
    <property type="entry name" value="Ntn_hydrolases_N"/>
</dbReference>
<evidence type="ECO:0000256" key="6">
    <source>
        <dbReference type="ARBA" id="ARBA00022962"/>
    </source>
</evidence>
<evidence type="ECO:0000256" key="3">
    <source>
        <dbReference type="ARBA" id="ARBA00012737"/>
    </source>
</evidence>
<dbReference type="EMBL" id="CP012836">
    <property type="protein sequence ID" value="AMQ57559.1"/>
    <property type="molecule type" value="Genomic_DNA"/>
</dbReference>
<dbReference type="InterPro" id="IPR017932">
    <property type="entry name" value="GATase_2_dom"/>
</dbReference>
<evidence type="ECO:0000256" key="2">
    <source>
        <dbReference type="ARBA" id="ARBA00005752"/>
    </source>
</evidence>
<dbReference type="EC" id="6.3.5.4" evidence="3"/>
<dbReference type="PIRSF" id="PIRSF001589">
    <property type="entry name" value="Asn_synthetase_glu-h"/>
    <property type="match status" value="1"/>
</dbReference>
<dbReference type="CDD" id="cd01991">
    <property type="entry name" value="Asn_synthase_B_C"/>
    <property type="match status" value="1"/>
</dbReference>
<feature type="binding site" evidence="9">
    <location>
        <position position="291"/>
    </location>
    <ligand>
        <name>ATP</name>
        <dbReference type="ChEBI" id="CHEBI:30616"/>
    </ligand>
</feature>
<dbReference type="InterPro" id="IPR051786">
    <property type="entry name" value="ASN_synthetase/amidase"/>
</dbReference>
<reference evidence="13" key="1">
    <citation type="submission" date="2015-09" db="EMBL/GenBank/DDBJ databases">
        <title>Complete sequence of Algoriphagus sp. M8-2.</title>
        <authorList>
            <person name="Shintani M."/>
        </authorList>
    </citation>
    <scope>NUCLEOTIDE SEQUENCE [LARGE SCALE GENOMIC DNA]</scope>
    <source>
        <strain evidence="13">M8-2</strain>
    </source>
</reference>
<dbReference type="GO" id="GO:0005524">
    <property type="term" value="F:ATP binding"/>
    <property type="evidence" value="ECO:0007669"/>
    <property type="project" value="UniProtKB-KW"/>
</dbReference>
<evidence type="ECO:0000256" key="4">
    <source>
        <dbReference type="ARBA" id="ARBA00022741"/>
    </source>
</evidence>
<evidence type="ECO:0000259" key="11">
    <source>
        <dbReference type="PROSITE" id="PS51278"/>
    </source>
</evidence>
<dbReference type="PANTHER" id="PTHR43284:SF1">
    <property type="entry name" value="ASPARAGINE SYNTHETASE"/>
    <property type="match status" value="1"/>
</dbReference>
<feature type="site" description="Important for beta-aspartyl-AMP intermediate formation" evidence="10">
    <location>
        <position position="364"/>
    </location>
</feature>
<dbReference type="KEGG" id="alm:AO498_14005"/>
<keyword evidence="6 8" id="KW-0315">Glutamine amidotransferase</keyword>
<evidence type="ECO:0000256" key="8">
    <source>
        <dbReference type="PIRSR" id="PIRSR001589-1"/>
    </source>
</evidence>
<evidence type="ECO:0000256" key="7">
    <source>
        <dbReference type="ARBA" id="ARBA00048741"/>
    </source>
</evidence>
<dbReference type="PROSITE" id="PS51278">
    <property type="entry name" value="GATASE_TYPE_2"/>
    <property type="match status" value="1"/>
</dbReference>
<dbReference type="SUPFAM" id="SSF52402">
    <property type="entry name" value="Adenine nucleotide alpha hydrolases-like"/>
    <property type="match status" value="1"/>
</dbReference>
<dbReference type="GO" id="GO:0006529">
    <property type="term" value="P:asparagine biosynthetic process"/>
    <property type="evidence" value="ECO:0007669"/>
    <property type="project" value="UniProtKB-KW"/>
</dbReference>
<gene>
    <name evidence="12" type="ORF">AO498_14005</name>
</gene>
<keyword evidence="13" id="KW-1185">Reference proteome</keyword>
<dbReference type="Gene3D" id="3.40.50.620">
    <property type="entry name" value="HUPs"/>
    <property type="match status" value="1"/>
</dbReference>
<sequence length="615" mass="71025">MCGIAGILKFNNQEISQNTLNAMGDSIAHRGPDAMGTYMYSNVGLVHRRLSIIDLSDAGNQPFFSQDKDFVLVFNGEIFNYREFYPELKSKGYSFHSSSDTEVLLYLLMEYGVKVLPRLRGFFAFAFWDKKGEKLFLVRDRFGVKPLFYFQSKDQLVFGSEPKSIFTSGVQKSIRQESLTELLFYRYTSGETTVFNDVNRLLPGHYMQIDLGTSKTQIHRWFHLGESIKNQSTISNPLEWFEESFNQSIAYRMVSDVPVGTLLSGGLDSSSVLYSQVHQGFKDVSAWNVSISNYKFDESNLAKSFSESLGVDFHTFEFRGENLLNLVKRAISNHDEPLMHLQDGHLLGLSEKARKKVKVLLSGEGADEVLGGYVRYKVHDSRIRYQFLQILPFLPNSLLKSDRLKKMKRYLAMGGEDFQLMSNSNEHFLSDFSELGFSESNLRISYRERILKEAKELYPSNPLRQLLYLEQHTHLYTLNDRNDRTTMGASIECRDPFLDVNLVVGVGSLGDEWFNTKGKGKRLLFESFGKKLPSYLQDHPKIGFSIPWERYFLDRDDFREVYEQLPNSELLQVSPFNLFDIKSLMRDFEKGDKSKLSIIKQLFFLSLWYQVQFGK</sequence>
<comment type="catalytic activity">
    <reaction evidence="7">
        <text>L-aspartate + L-glutamine + ATP + H2O = L-asparagine + L-glutamate + AMP + diphosphate + H(+)</text>
        <dbReference type="Rhea" id="RHEA:12228"/>
        <dbReference type="ChEBI" id="CHEBI:15377"/>
        <dbReference type="ChEBI" id="CHEBI:15378"/>
        <dbReference type="ChEBI" id="CHEBI:29985"/>
        <dbReference type="ChEBI" id="CHEBI:29991"/>
        <dbReference type="ChEBI" id="CHEBI:30616"/>
        <dbReference type="ChEBI" id="CHEBI:33019"/>
        <dbReference type="ChEBI" id="CHEBI:58048"/>
        <dbReference type="ChEBI" id="CHEBI:58359"/>
        <dbReference type="ChEBI" id="CHEBI:456215"/>
        <dbReference type="EC" id="6.3.5.4"/>
    </reaction>
</comment>
<dbReference type="AlphaFoldDB" id="A0A142ER04"/>
<dbReference type="Pfam" id="PF13537">
    <property type="entry name" value="GATase_7"/>
    <property type="match status" value="1"/>
</dbReference>
<dbReference type="InterPro" id="IPR006426">
    <property type="entry name" value="Asn_synth_AEB"/>
</dbReference>
<dbReference type="NCBIfam" id="TIGR01536">
    <property type="entry name" value="asn_synth_AEB"/>
    <property type="match status" value="1"/>
</dbReference>
<feature type="binding site" evidence="9">
    <location>
        <begin position="362"/>
        <end position="363"/>
    </location>
    <ligand>
        <name>ATP</name>
        <dbReference type="ChEBI" id="CHEBI:30616"/>
    </ligand>
</feature>
<evidence type="ECO:0000256" key="1">
    <source>
        <dbReference type="ARBA" id="ARBA00005187"/>
    </source>
</evidence>
<feature type="binding site" evidence="9">
    <location>
        <position position="262"/>
    </location>
    <ligand>
        <name>ATP</name>
        <dbReference type="ChEBI" id="CHEBI:30616"/>
    </ligand>
</feature>